<sequence>MEHRRIQAALSEVQAVLDAEDRWLRPRDSKNRPGGILLLKEDVPCLVVPDLHGRADFLKAVLAWNTGEGSVQARLAEGKLQLVCLGDGMHSELRGRGRWLEAFKEFETQFTEASPHMDQEMGENLDTMVLVMELKGRFPGFFHFLKGNHENVTDETGRGNHPFAKFVLEGAMSKAWILQNLGQTVLDQWDRFERSLPLLARGRHFVVSHARPKTAYSFERLI</sequence>
<proteinExistence type="predicted"/>
<dbReference type="GO" id="GO:0016787">
    <property type="term" value="F:hydrolase activity"/>
    <property type="evidence" value="ECO:0007669"/>
    <property type="project" value="InterPro"/>
</dbReference>
<evidence type="ECO:0000313" key="2">
    <source>
        <dbReference type="EMBL" id="OGG93648.1"/>
    </source>
</evidence>
<name>A0A1F6G6A5_9PROT</name>
<dbReference type="Gene3D" id="3.60.21.10">
    <property type="match status" value="1"/>
</dbReference>
<comment type="caution">
    <text evidence="2">The sequence shown here is derived from an EMBL/GenBank/DDBJ whole genome shotgun (WGS) entry which is preliminary data.</text>
</comment>
<dbReference type="InterPro" id="IPR029052">
    <property type="entry name" value="Metallo-depent_PP-like"/>
</dbReference>
<dbReference type="PROSITE" id="PS00125">
    <property type="entry name" value="SER_THR_PHOSPHATASE"/>
    <property type="match status" value="1"/>
</dbReference>
<dbReference type="Proteomes" id="UP000178449">
    <property type="component" value="Unassembled WGS sequence"/>
</dbReference>
<dbReference type="InterPro" id="IPR006186">
    <property type="entry name" value="Ser/Thr-sp_prot-phosphatase"/>
</dbReference>
<gene>
    <name evidence="2" type="ORF">A2527_11030</name>
</gene>
<evidence type="ECO:0000259" key="1">
    <source>
        <dbReference type="PROSITE" id="PS00125"/>
    </source>
</evidence>
<dbReference type="SUPFAM" id="SSF56300">
    <property type="entry name" value="Metallo-dependent phosphatases"/>
    <property type="match status" value="1"/>
</dbReference>
<organism evidence="2 3">
    <name type="scientific">Candidatus Lambdaproteobacteria bacterium RIFOXYD2_FULL_50_16</name>
    <dbReference type="NCBI Taxonomy" id="1817772"/>
    <lineage>
        <taxon>Bacteria</taxon>
        <taxon>Pseudomonadati</taxon>
        <taxon>Pseudomonadota</taxon>
        <taxon>Candidatus Lambdaproteobacteria</taxon>
    </lineage>
</organism>
<evidence type="ECO:0000313" key="3">
    <source>
        <dbReference type="Proteomes" id="UP000178449"/>
    </source>
</evidence>
<feature type="non-terminal residue" evidence="2">
    <location>
        <position position="222"/>
    </location>
</feature>
<feature type="domain" description="Serine/threonine specific protein phosphatases" evidence="1">
    <location>
        <begin position="145"/>
        <end position="150"/>
    </location>
</feature>
<dbReference type="STRING" id="1817772.A2527_11030"/>
<dbReference type="EMBL" id="MFNE01000046">
    <property type="protein sequence ID" value="OGG93648.1"/>
    <property type="molecule type" value="Genomic_DNA"/>
</dbReference>
<protein>
    <recommendedName>
        <fullName evidence="1">Serine/threonine specific protein phosphatases domain-containing protein</fullName>
    </recommendedName>
</protein>
<reference evidence="2 3" key="1">
    <citation type="journal article" date="2016" name="Nat. Commun.">
        <title>Thousands of microbial genomes shed light on interconnected biogeochemical processes in an aquifer system.</title>
        <authorList>
            <person name="Anantharaman K."/>
            <person name="Brown C.T."/>
            <person name="Hug L.A."/>
            <person name="Sharon I."/>
            <person name="Castelle C.J."/>
            <person name="Probst A.J."/>
            <person name="Thomas B.C."/>
            <person name="Singh A."/>
            <person name="Wilkins M.J."/>
            <person name="Karaoz U."/>
            <person name="Brodie E.L."/>
            <person name="Williams K.H."/>
            <person name="Hubbard S.S."/>
            <person name="Banfield J.F."/>
        </authorList>
    </citation>
    <scope>NUCLEOTIDE SEQUENCE [LARGE SCALE GENOMIC DNA]</scope>
</reference>
<dbReference type="AlphaFoldDB" id="A0A1F6G6A5"/>
<accession>A0A1F6G6A5</accession>